<protein>
    <submittedName>
        <fullName evidence="2">Tripartite tricarboxylate transporter substrate-binding protein</fullName>
    </submittedName>
</protein>
<dbReference type="Gene3D" id="3.40.190.150">
    <property type="entry name" value="Bordetella uptake gene, domain 1"/>
    <property type="match status" value="1"/>
</dbReference>
<evidence type="ECO:0000256" key="1">
    <source>
        <dbReference type="ARBA" id="ARBA00006987"/>
    </source>
</evidence>
<reference evidence="2 3" key="1">
    <citation type="submission" date="2024-03" db="EMBL/GenBank/DDBJ databases">
        <title>Novel species of the genus Variovorax.</title>
        <authorList>
            <person name="Liu Q."/>
            <person name="Xin Y.-H."/>
        </authorList>
    </citation>
    <scope>NUCLEOTIDE SEQUENCE [LARGE SCALE GENOMIC DNA]</scope>
    <source>
        <strain evidence="2 3">KACC 18501</strain>
    </source>
</reference>
<name>A0ABU8W503_9BURK</name>
<dbReference type="InterPro" id="IPR042100">
    <property type="entry name" value="Bug_dom1"/>
</dbReference>
<dbReference type="Pfam" id="PF03401">
    <property type="entry name" value="TctC"/>
    <property type="match status" value="1"/>
</dbReference>
<comment type="caution">
    <text evidence="2">The sequence shown here is derived from an EMBL/GenBank/DDBJ whole genome shotgun (WGS) entry which is preliminary data.</text>
</comment>
<gene>
    <name evidence="2" type="ORF">WKW80_24360</name>
</gene>
<accession>A0ABU8W503</accession>
<organism evidence="2 3">
    <name type="scientific">Variovorax humicola</name>
    <dbReference type="NCBI Taxonomy" id="1769758"/>
    <lineage>
        <taxon>Bacteria</taxon>
        <taxon>Pseudomonadati</taxon>
        <taxon>Pseudomonadota</taxon>
        <taxon>Betaproteobacteria</taxon>
        <taxon>Burkholderiales</taxon>
        <taxon>Comamonadaceae</taxon>
        <taxon>Variovorax</taxon>
    </lineage>
</organism>
<dbReference type="InterPro" id="IPR005064">
    <property type="entry name" value="BUG"/>
</dbReference>
<proteinExistence type="inferred from homology"/>
<evidence type="ECO:0000313" key="3">
    <source>
        <dbReference type="Proteomes" id="UP001363010"/>
    </source>
</evidence>
<dbReference type="PANTHER" id="PTHR42928">
    <property type="entry name" value="TRICARBOXYLATE-BINDING PROTEIN"/>
    <property type="match status" value="1"/>
</dbReference>
<evidence type="ECO:0000313" key="2">
    <source>
        <dbReference type="EMBL" id="MEJ8825122.1"/>
    </source>
</evidence>
<dbReference type="EMBL" id="JBBKZV010000019">
    <property type="protein sequence ID" value="MEJ8825122.1"/>
    <property type="molecule type" value="Genomic_DNA"/>
</dbReference>
<dbReference type="Proteomes" id="UP001363010">
    <property type="component" value="Unassembled WGS sequence"/>
</dbReference>
<dbReference type="PANTHER" id="PTHR42928:SF5">
    <property type="entry name" value="BLR1237 PROTEIN"/>
    <property type="match status" value="1"/>
</dbReference>
<keyword evidence="3" id="KW-1185">Reference proteome</keyword>
<sequence length="182" mass="19819">MSLLHASVGRHPEGTARRGKRGEFFSLLVCRAMAGAARGQHLSCRQVLERKSAMNAGCLLRRWDLLASLVAMPVAHAQGYPVRPIHFIIGSAPGSVIDVVTRQIGEGLARELRQPVLVENRFSAGGIVALQALKSSAPDGYTLRVVAMPQMSVSPSLFKHLLRPRQRISRPSASFIVDRSFS</sequence>
<dbReference type="RefSeq" id="WP_340366149.1">
    <property type="nucleotide sequence ID" value="NZ_JBBKZV010000019.1"/>
</dbReference>
<comment type="similarity">
    <text evidence="1">Belongs to the UPF0065 (bug) family.</text>
</comment>